<accession>A0A0D2IWB8</accession>
<keyword evidence="4 7" id="KW-0812">Transmembrane</keyword>
<comment type="function">
    <text evidence="7">Sodium-phosphate symporter.</text>
</comment>
<dbReference type="PANTHER" id="PTHR11101">
    <property type="entry name" value="PHOSPHATE TRANSPORTER"/>
    <property type="match status" value="1"/>
</dbReference>
<evidence type="ECO:0000256" key="6">
    <source>
        <dbReference type="ARBA" id="ARBA00023136"/>
    </source>
</evidence>
<organism evidence="9 10">
    <name type="scientific">Rhinocladiella mackenziei CBS 650.93</name>
    <dbReference type="NCBI Taxonomy" id="1442369"/>
    <lineage>
        <taxon>Eukaryota</taxon>
        <taxon>Fungi</taxon>
        <taxon>Dikarya</taxon>
        <taxon>Ascomycota</taxon>
        <taxon>Pezizomycotina</taxon>
        <taxon>Eurotiomycetes</taxon>
        <taxon>Chaetothyriomycetidae</taxon>
        <taxon>Chaetothyriales</taxon>
        <taxon>Herpotrichiellaceae</taxon>
        <taxon>Rhinocladiella</taxon>
    </lineage>
</organism>
<proteinExistence type="inferred from homology"/>
<dbReference type="OrthoDB" id="260807at2759"/>
<evidence type="ECO:0000313" key="10">
    <source>
        <dbReference type="Proteomes" id="UP000053617"/>
    </source>
</evidence>
<keyword evidence="3 7" id="KW-0592">Phosphate transport</keyword>
<protein>
    <recommendedName>
        <fullName evidence="7">Phosphate transporter</fullName>
    </recommendedName>
</protein>
<feature type="transmembrane region" description="Helical" evidence="7">
    <location>
        <begin position="181"/>
        <end position="203"/>
    </location>
</feature>
<dbReference type="InterPro" id="IPR001204">
    <property type="entry name" value="Phos_transporter"/>
</dbReference>
<comment type="similarity">
    <text evidence="7">Belongs to the inorganic phosphate transporter (PiT) (TC 2.A.20) family.</text>
</comment>
<evidence type="ECO:0000256" key="7">
    <source>
        <dbReference type="RuleBase" id="RU363058"/>
    </source>
</evidence>
<dbReference type="AlphaFoldDB" id="A0A0D2IWB8"/>
<name>A0A0D2IWB8_9EURO</name>
<evidence type="ECO:0000256" key="1">
    <source>
        <dbReference type="ARBA" id="ARBA00004141"/>
    </source>
</evidence>
<evidence type="ECO:0000256" key="4">
    <source>
        <dbReference type="ARBA" id="ARBA00022692"/>
    </source>
</evidence>
<feature type="transmembrane region" description="Helical" evidence="7">
    <location>
        <begin position="223"/>
        <end position="244"/>
    </location>
</feature>
<reference evidence="9 10" key="1">
    <citation type="submission" date="2015-01" db="EMBL/GenBank/DDBJ databases">
        <title>The Genome Sequence of Rhinocladiella mackenzie CBS 650.93.</title>
        <authorList>
            <consortium name="The Broad Institute Genomics Platform"/>
            <person name="Cuomo C."/>
            <person name="de Hoog S."/>
            <person name="Gorbushina A."/>
            <person name="Stielow B."/>
            <person name="Teixiera M."/>
            <person name="Abouelleil A."/>
            <person name="Chapman S.B."/>
            <person name="Priest M."/>
            <person name="Young S.K."/>
            <person name="Wortman J."/>
            <person name="Nusbaum C."/>
            <person name="Birren B."/>
        </authorList>
    </citation>
    <scope>NUCLEOTIDE SEQUENCE [LARGE SCALE GENOMIC DNA]</scope>
    <source>
        <strain evidence="9 10">CBS 650.93</strain>
    </source>
</reference>
<feature type="transmembrane region" description="Helical" evidence="7">
    <location>
        <begin position="150"/>
        <end position="172"/>
    </location>
</feature>
<evidence type="ECO:0000256" key="2">
    <source>
        <dbReference type="ARBA" id="ARBA00022448"/>
    </source>
</evidence>
<evidence type="ECO:0000256" key="8">
    <source>
        <dbReference type="SAM" id="MobiDB-lite"/>
    </source>
</evidence>
<dbReference type="STRING" id="1442369.A0A0D2IWB8"/>
<feature type="transmembrane region" description="Helical" evidence="7">
    <location>
        <begin position="537"/>
        <end position="559"/>
    </location>
</feature>
<dbReference type="VEuPathDB" id="FungiDB:Z518_02224"/>
<evidence type="ECO:0000256" key="3">
    <source>
        <dbReference type="ARBA" id="ARBA00022592"/>
    </source>
</evidence>
<evidence type="ECO:0000313" key="9">
    <source>
        <dbReference type="EMBL" id="KIX07571.1"/>
    </source>
</evidence>
<feature type="transmembrane region" description="Helical" evidence="7">
    <location>
        <begin position="7"/>
        <end position="26"/>
    </location>
</feature>
<dbReference type="Proteomes" id="UP000053617">
    <property type="component" value="Unassembled WGS sequence"/>
</dbReference>
<keyword evidence="10" id="KW-1185">Reference proteome</keyword>
<dbReference type="GO" id="GO:0005315">
    <property type="term" value="F:phosphate transmembrane transporter activity"/>
    <property type="evidence" value="ECO:0007669"/>
    <property type="project" value="InterPro"/>
</dbReference>
<dbReference type="GO" id="GO:0016020">
    <property type="term" value="C:membrane"/>
    <property type="evidence" value="ECO:0007669"/>
    <property type="project" value="UniProtKB-SubCell"/>
</dbReference>
<dbReference type="EMBL" id="KN847476">
    <property type="protein sequence ID" value="KIX07571.1"/>
    <property type="molecule type" value="Genomic_DNA"/>
</dbReference>
<dbReference type="GO" id="GO:0035435">
    <property type="term" value="P:phosphate ion transmembrane transport"/>
    <property type="evidence" value="ECO:0007669"/>
    <property type="project" value="TreeGrafter"/>
</dbReference>
<evidence type="ECO:0000256" key="5">
    <source>
        <dbReference type="ARBA" id="ARBA00022989"/>
    </source>
</evidence>
<keyword evidence="2 7" id="KW-0813">Transport</keyword>
<dbReference type="HOGENOM" id="CLU_015355_3_0_1"/>
<keyword evidence="6 7" id="KW-0472">Membrane</keyword>
<gene>
    <name evidence="9" type="ORF">Z518_02224</name>
</gene>
<feature type="transmembrane region" description="Helical" evidence="7">
    <location>
        <begin position="448"/>
        <end position="469"/>
    </location>
</feature>
<feature type="transmembrane region" description="Helical" evidence="7">
    <location>
        <begin position="119"/>
        <end position="138"/>
    </location>
</feature>
<keyword evidence="5 7" id="KW-1133">Transmembrane helix</keyword>
<dbReference type="PANTHER" id="PTHR11101:SF55">
    <property type="entry name" value="PHOSPHATE TRANSPORTER"/>
    <property type="match status" value="1"/>
</dbReference>
<dbReference type="GeneID" id="25290295"/>
<sequence>MAKMHDLDWLFAIGVIFFLLSVWGIGANDVANSYATSVSSRSLTLIQAGCLSTITEFVGAIALGQGVTDTIRSGVFSIEPFENSPGVLIMANVVAEIGSATWLTVCTRLGFPVSTTQSIVGALVGVGIAANIPVNWGWKKSSVSQIAASWGIAPCIAAGFGAVIFGTIQLLVHSRSDPLKWAIRLIPIYYALTAGILSLFIVISGGHGIPTLEEMGAGEATGIILGVFAGILLISAVFFLPYYYRKLVKEDHRLRIWHIPMGPLLWKDNYTLYFPGKEDAELVPNYYDSELKLDDASSADTIDQEKFANKSAETGPITEGDEIQESQAPVNPANPLDRKRNKDLRVVDELPWAHPKRIYTTLKLVFMYGITRDVIAHQSKGLDAVHQRAIHYDNKVEHLWTTAQVCTAMLMSVAHGANDISNAIGPFTTEYQTWSTGVTSAETDTPTWIKAVGGIGLGVGFWTFGYHIMRNLGNRVTKHSPTRGYSMELAAAITVLLATQLSLPVSTTQCITGAIVGVAIMNRDLKSINWRQLGKIFIGWVLTVPSAGIISGIIMGMALNVPTWGPRP</sequence>
<comment type="subcellular location">
    <subcellularLocation>
        <location evidence="1 7">Membrane</location>
        <topology evidence="1 7">Multi-pass membrane protein</topology>
    </subcellularLocation>
</comment>
<feature type="transmembrane region" description="Helical" evidence="7">
    <location>
        <begin position="489"/>
        <end position="516"/>
    </location>
</feature>
<dbReference type="RefSeq" id="XP_013274707.1">
    <property type="nucleotide sequence ID" value="XM_013419253.1"/>
</dbReference>
<dbReference type="Pfam" id="PF01384">
    <property type="entry name" value="PHO4"/>
    <property type="match status" value="1"/>
</dbReference>
<feature type="region of interest" description="Disordered" evidence="8">
    <location>
        <begin position="307"/>
        <end position="338"/>
    </location>
</feature>